<protein>
    <recommendedName>
        <fullName evidence="4">Cation transporter</fullName>
    </recommendedName>
</protein>
<evidence type="ECO:0000313" key="3">
    <source>
        <dbReference type="Proteomes" id="UP000425916"/>
    </source>
</evidence>
<feature type="transmembrane region" description="Helical" evidence="1">
    <location>
        <begin position="288"/>
        <end position="308"/>
    </location>
</feature>
<evidence type="ECO:0000313" key="2">
    <source>
        <dbReference type="EMBL" id="QGP91028.1"/>
    </source>
</evidence>
<evidence type="ECO:0008006" key="4">
    <source>
        <dbReference type="Google" id="ProtNLM"/>
    </source>
</evidence>
<dbReference type="AlphaFoldDB" id="A0A6I5ZME0"/>
<gene>
    <name evidence="2" type="ORF">MGLY_03520</name>
</gene>
<dbReference type="OrthoDB" id="2678059at2"/>
<feature type="transmembrane region" description="Helical" evidence="1">
    <location>
        <begin position="219"/>
        <end position="240"/>
    </location>
</feature>
<dbReference type="InterPro" id="IPR012443">
    <property type="entry name" value="DUF1646"/>
</dbReference>
<feature type="transmembrane region" description="Helical" evidence="1">
    <location>
        <begin position="95"/>
        <end position="124"/>
    </location>
</feature>
<evidence type="ECO:0000256" key="1">
    <source>
        <dbReference type="SAM" id="Phobius"/>
    </source>
</evidence>
<keyword evidence="1" id="KW-1133">Transmembrane helix</keyword>
<dbReference type="Proteomes" id="UP000425916">
    <property type="component" value="Chromosome"/>
</dbReference>
<feature type="transmembrane region" description="Helical" evidence="1">
    <location>
        <begin position="136"/>
        <end position="159"/>
    </location>
</feature>
<name>A0A6I5ZME0_9FIRM</name>
<sequence>MLIGLIIILLLVLTLPFFIKQVEYNLEPFLFLMGLAATIVSGVFSKELVVEILENHLLYMITAAVLIAGILFKLLQDRIKVGIDAILRFMTLKVFIFLVVVLLGLLSSVITAIIASLVLVEVVSNLPLDRRDKIRLDILACFAIGLGAVLTPVGEPLATIVVSKMGGDFWYLMREVGEFIIPSVLVIGLLSTILVGRGGVVKATEIAGLEGNVESYTGVLVRAAKVFVFVLALELLGAGFKPVIDTYVIYLDSRILYWINMISAILDNATLAAAEISPVMTSTQVRAVLMGLFISGGMLIPGNIPNIISAGKLEISSSEWAQLGVPLGLAIMIAYYIILFVIL</sequence>
<feature type="transmembrane region" description="Helical" evidence="1">
    <location>
        <begin position="320"/>
        <end position="342"/>
    </location>
</feature>
<feature type="transmembrane region" description="Helical" evidence="1">
    <location>
        <begin position="179"/>
        <end position="198"/>
    </location>
</feature>
<keyword evidence="1" id="KW-0472">Membrane</keyword>
<feature type="transmembrane region" description="Helical" evidence="1">
    <location>
        <begin position="28"/>
        <end position="45"/>
    </location>
</feature>
<dbReference type="EMBL" id="CP046244">
    <property type="protein sequence ID" value="QGP91028.1"/>
    <property type="molecule type" value="Genomic_DNA"/>
</dbReference>
<reference evidence="2 3" key="1">
    <citation type="submission" date="2019-11" db="EMBL/GenBank/DDBJ databases">
        <title>Genome sequence of Moorella glycerini DSM11254.</title>
        <authorList>
            <person name="Poehlein A."/>
            <person name="Boeer T."/>
            <person name="Daniel R."/>
        </authorList>
    </citation>
    <scope>NUCLEOTIDE SEQUENCE [LARGE SCALE GENOMIC DNA]</scope>
    <source>
        <strain evidence="2 3">DSM 11254</strain>
    </source>
</reference>
<dbReference type="Pfam" id="PF07854">
    <property type="entry name" value="DUF1646"/>
    <property type="match status" value="1"/>
</dbReference>
<dbReference type="RefSeq" id="WP_156271461.1">
    <property type="nucleotide sequence ID" value="NZ_CP046244.1"/>
</dbReference>
<keyword evidence="3" id="KW-1185">Reference proteome</keyword>
<organism evidence="2 3">
    <name type="scientific">Neomoorella glycerini</name>
    <dbReference type="NCBI Taxonomy" id="55779"/>
    <lineage>
        <taxon>Bacteria</taxon>
        <taxon>Bacillati</taxon>
        <taxon>Bacillota</taxon>
        <taxon>Clostridia</taxon>
        <taxon>Neomoorellales</taxon>
        <taxon>Neomoorellaceae</taxon>
        <taxon>Neomoorella</taxon>
    </lineage>
</organism>
<dbReference type="PIRSF" id="PIRSF019205">
    <property type="entry name" value="DUF1646"/>
    <property type="match status" value="1"/>
</dbReference>
<keyword evidence="1" id="KW-0812">Transmembrane</keyword>
<accession>A0A6I5ZME0</accession>
<feature type="transmembrane region" description="Helical" evidence="1">
    <location>
        <begin position="255"/>
        <end position="276"/>
    </location>
</feature>
<proteinExistence type="predicted"/>
<feature type="transmembrane region" description="Helical" evidence="1">
    <location>
        <begin position="57"/>
        <end position="75"/>
    </location>
</feature>